<feature type="compositionally biased region" description="Basic and acidic residues" evidence="6">
    <location>
        <begin position="337"/>
        <end position="355"/>
    </location>
</feature>
<feature type="transmembrane region" description="Helical" evidence="7">
    <location>
        <begin position="35"/>
        <end position="55"/>
    </location>
</feature>
<reference evidence="9" key="1">
    <citation type="journal article" date="2020" name="Biotechnol. Biofuels">
        <title>New insights from the biogas microbiome by comprehensive genome-resolved metagenomics of nearly 1600 species originating from multiple anaerobic digesters.</title>
        <authorList>
            <person name="Campanaro S."/>
            <person name="Treu L."/>
            <person name="Rodriguez-R L.M."/>
            <person name="Kovalovszki A."/>
            <person name="Ziels R.M."/>
            <person name="Maus I."/>
            <person name="Zhu X."/>
            <person name="Kougias P.G."/>
            <person name="Basile A."/>
            <person name="Luo G."/>
            <person name="Schluter A."/>
            <person name="Konstantinidis K.T."/>
            <person name="Angelidaki I."/>
        </authorList>
    </citation>
    <scope>NUCLEOTIDE SEQUENCE</scope>
    <source>
        <strain evidence="9">AS06rmzACSIP_7</strain>
    </source>
</reference>
<gene>
    <name evidence="9" type="ORF">GXY80_14915</name>
</gene>
<feature type="transmembrane region" description="Helical" evidence="7">
    <location>
        <begin position="12"/>
        <end position="29"/>
    </location>
</feature>
<evidence type="ECO:0000313" key="9">
    <source>
        <dbReference type="EMBL" id="NLW36746.1"/>
    </source>
</evidence>
<dbReference type="InterPro" id="IPR051258">
    <property type="entry name" value="Diverse_Substrate_Transporter"/>
</dbReference>
<evidence type="ECO:0000256" key="5">
    <source>
        <dbReference type="ARBA" id="ARBA00023136"/>
    </source>
</evidence>
<feature type="transmembrane region" description="Helical" evidence="7">
    <location>
        <begin position="184"/>
        <end position="205"/>
    </location>
</feature>
<feature type="domain" description="EamA" evidence="8">
    <location>
        <begin position="11"/>
        <end position="146"/>
    </location>
</feature>
<dbReference type="InterPro" id="IPR000620">
    <property type="entry name" value="EamA_dom"/>
</dbReference>
<feature type="transmembrane region" description="Helical" evidence="7">
    <location>
        <begin position="248"/>
        <end position="266"/>
    </location>
</feature>
<sequence>MKGTKTSAADALISACLFGISAPLAKIFLAEIEPVLMASFLYLGSGLGLLGAMLIQAVISKRPRVEAGLGKHDMPWLLGATLSGGIAAPIVLMVGLKHTPAATASLLLNFEGTATVLIAAMVFREATSPRIWTAVVFVTFASILLSLETKGELGFSPGAVGIVCACALWGIDNNLTRHISSKDPITIGMVKGVIAGIFSLVLALIVKGESIPGLTIICLSLLTGFVCYGLSIVFFIRAMRALGSARTSAYFASAPFIGTAVSFVIFQELPNMFFAVSLPFMVAGIILLFNEKHSHLHTHFEAEHEHIHDHDDGHHNHFHDGNDGNKRHTHFHKHEHITHDHEHMPDTHHRHRHEE</sequence>
<dbReference type="EMBL" id="JAAYEE010000290">
    <property type="protein sequence ID" value="NLW36746.1"/>
    <property type="molecule type" value="Genomic_DNA"/>
</dbReference>
<feature type="transmembrane region" description="Helical" evidence="7">
    <location>
        <begin position="153"/>
        <end position="172"/>
    </location>
</feature>
<feature type="domain" description="EamA" evidence="8">
    <location>
        <begin position="157"/>
        <end position="289"/>
    </location>
</feature>
<feature type="region of interest" description="Disordered" evidence="6">
    <location>
        <begin position="335"/>
        <end position="355"/>
    </location>
</feature>
<comment type="caution">
    <text evidence="9">The sequence shown here is derived from an EMBL/GenBank/DDBJ whole genome shotgun (WGS) entry which is preliminary data.</text>
</comment>
<dbReference type="AlphaFoldDB" id="A0A351U1X6"/>
<proteinExistence type="predicted"/>
<organism evidence="9 10">
    <name type="scientific">Syntrophorhabdus aromaticivorans</name>
    <dbReference type="NCBI Taxonomy" id="328301"/>
    <lineage>
        <taxon>Bacteria</taxon>
        <taxon>Pseudomonadati</taxon>
        <taxon>Thermodesulfobacteriota</taxon>
        <taxon>Syntrophorhabdia</taxon>
        <taxon>Syntrophorhabdales</taxon>
        <taxon>Syntrophorhabdaceae</taxon>
        <taxon>Syntrophorhabdus</taxon>
    </lineage>
</organism>
<feature type="transmembrane region" description="Helical" evidence="7">
    <location>
        <begin position="102"/>
        <end position="123"/>
    </location>
</feature>
<evidence type="ECO:0000256" key="1">
    <source>
        <dbReference type="ARBA" id="ARBA00004651"/>
    </source>
</evidence>
<dbReference type="Proteomes" id="UP000777265">
    <property type="component" value="Unassembled WGS sequence"/>
</dbReference>
<dbReference type="PANTHER" id="PTHR42920:SF11">
    <property type="entry name" value="INNER MEMBRANE PROTEIN YTFF"/>
    <property type="match status" value="1"/>
</dbReference>
<dbReference type="Pfam" id="PF00892">
    <property type="entry name" value="EamA"/>
    <property type="match status" value="2"/>
</dbReference>
<evidence type="ECO:0000313" key="10">
    <source>
        <dbReference type="Proteomes" id="UP000777265"/>
    </source>
</evidence>
<evidence type="ECO:0000259" key="8">
    <source>
        <dbReference type="Pfam" id="PF00892"/>
    </source>
</evidence>
<feature type="transmembrane region" description="Helical" evidence="7">
    <location>
        <begin position="130"/>
        <end position="147"/>
    </location>
</feature>
<feature type="transmembrane region" description="Helical" evidence="7">
    <location>
        <begin position="211"/>
        <end position="236"/>
    </location>
</feature>
<feature type="transmembrane region" description="Helical" evidence="7">
    <location>
        <begin position="272"/>
        <end position="289"/>
    </location>
</feature>
<name>A0A351U1X6_9BACT</name>
<keyword evidence="3 7" id="KW-0812">Transmembrane</keyword>
<evidence type="ECO:0000256" key="7">
    <source>
        <dbReference type="SAM" id="Phobius"/>
    </source>
</evidence>
<comment type="subcellular location">
    <subcellularLocation>
        <location evidence="1">Cell membrane</location>
        <topology evidence="1">Multi-pass membrane protein</topology>
    </subcellularLocation>
</comment>
<keyword evidence="2" id="KW-1003">Cell membrane</keyword>
<dbReference type="SUPFAM" id="SSF103481">
    <property type="entry name" value="Multidrug resistance efflux transporter EmrE"/>
    <property type="match status" value="2"/>
</dbReference>
<dbReference type="GO" id="GO:0005886">
    <property type="term" value="C:plasma membrane"/>
    <property type="evidence" value="ECO:0007669"/>
    <property type="project" value="UniProtKB-SubCell"/>
</dbReference>
<dbReference type="InterPro" id="IPR037185">
    <property type="entry name" value="EmrE-like"/>
</dbReference>
<reference evidence="9" key="2">
    <citation type="submission" date="2020-01" db="EMBL/GenBank/DDBJ databases">
        <authorList>
            <person name="Campanaro S."/>
        </authorList>
    </citation>
    <scope>NUCLEOTIDE SEQUENCE</scope>
    <source>
        <strain evidence="9">AS06rmzACSIP_7</strain>
    </source>
</reference>
<evidence type="ECO:0000256" key="2">
    <source>
        <dbReference type="ARBA" id="ARBA00022475"/>
    </source>
</evidence>
<accession>A0A351U1X6</accession>
<dbReference type="PANTHER" id="PTHR42920">
    <property type="entry name" value="OS03G0707200 PROTEIN-RELATED"/>
    <property type="match status" value="1"/>
</dbReference>
<protein>
    <submittedName>
        <fullName evidence="9">DMT family transporter</fullName>
    </submittedName>
</protein>
<feature type="transmembrane region" description="Helical" evidence="7">
    <location>
        <begin position="76"/>
        <end position="96"/>
    </location>
</feature>
<evidence type="ECO:0000256" key="4">
    <source>
        <dbReference type="ARBA" id="ARBA00022989"/>
    </source>
</evidence>
<dbReference type="STRING" id="909663.GCA_000512235_02530"/>
<evidence type="ECO:0000256" key="6">
    <source>
        <dbReference type="SAM" id="MobiDB-lite"/>
    </source>
</evidence>
<keyword evidence="4 7" id="KW-1133">Transmembrane helix</keyword>
<keyword evidence="5 7" id="KW-0472">Membrane</keyword>
<evidence type="ECO:0000256" key="3">
    <source>
        <dbReference type="ARBA" id="ARBA00022692"/>
    </source>
</evidence>